<evidence type="ECO:0000259" key="2">
    <source>
        <dbReference type="Pfam" id="PF22566"/>
    </source>
</evidence>
<dbReference type="PANTHER" id="PTHR31993">
    <property type="entry name" value="UBA-LIKE DOMAIN-CONTAINING PROTEIN 2"/>
    <property type="match status" value="1"/>
</dbReference>
<dbReference type="InterPro" id="IPR054109">
    <property type="entry name" value="UBA_8"/>
</dbReference>
<sequence length="69" mass="7978">MDSLREQVMINQFVSAAGCARDQAIQLLQSTHWQFETALSMFFQESNACHSNPHFKARFRDQIMRGLVC</sequence>
<feature type="domain" description="UBA-like" evidence="2">
    <location>
        <begin position="5"/>
        <end position="47"/>
    </location>
</feature>
<dbReference type="InterPro" id="IPR009060">
    <property type="entry name" value="UBA-like_sf"/>
</dbReference>
<reference evidence="3" key="1">
    <citation type="submission" date="2020-11" db="EMBL/GenBank/DDBJ databases">
        <authorList>
            <person name="Tran Van P."/>
        </authorList>
    </citation>
    <scope>NUCLEOTIDE SEQUENCE</scope>
</reference>
<dbReference type="OrthoDB" id="6093553at2759"/>
<dbReference type="InterPro" id="IPR039310">
    <property type="entry name" value="UBALD1/2"/>
</dbReference>
<gene>
    <name evidence="3" type="ORF">ONB1V03_LOCUS8787</name>
</gene>
<proteinExistence type="inferred from homology"/>
<dbReference type="PROSITE" id="PS51257">
    <property type="entry name" value="PROKAR_LIPOPROTEIN"/>
    <property type="match status" value="1"/>
</dbReference>
<name>A0A7R9M244_9ACAR</name>
<evidence type="ECO:0000256" key="1">
    <source>
        <dbReference type="ARBA" id="ARBA00006090"/>
    </source>
</evidence>
<dbReference type="Gene3D" id="1.10.8.10">
    <property type="entry name" value="DNA helicase RuvA subunit, C-terminal domain"/>
    <property type="match status" value="1"/>
</dbReference>
<dbReference type="CDD" id="cd14343">
    <property type="entry name" value="UBA_F100B_like"/>
    <property type="match status" value="1"/>
</dbReference>
<organism evidence="3">
    <name type="scientific">Oppiella nova</name>
    <dbReference type="NCBI Taxonomy" id="334625"/>
    <lineage>
        <taxon>Eukaryota</taxon>
        <taxon>Metazoa</taxon>
        <taxon>Ecdysozoa</taxon>
        <taxon>Arthropoda</taxon>
        <taxon>Chelicerata</taxon>
        <taxon>Arachnida</taxon>
        <taxon>Acari</taxon>
        <taxon>Acariformes</taxon>
        <taxon>Sarcoptiformes</taxon>
        <taxon>Oribatida</taxon>
        <taxon>Brachypylina</taxon>
        <taxon>Oppioidea</taxon>
        <taxon>Oppiidae</taxon>
        <taxon>Oppiella</taxon>
    </lineage>
</organism>
<evidence type="ECO:0000313" key="4">
    <source>
        <dbReference type="Proteomes" id="UP000728032"/>
    </source>
</evidence>
<evidence type="ECO:0000313" key="3">
    <source>
        <dbReference type="EMBL" id="CAD7652121.1"/>
    </source>
</evidence>
<protein>
    <recommendedName>
        <fullName evidence="2">UBA-like domain-containing protein</fullName>
    </recommendedName>
</protein>
<dbReference type="EMBL" id="CAJPVJ010005174">
    <property type="protein sequence ID" value="CAG2169308.1"/>
    <property type="molecule type" value="Genomic_DNA"/>
</dbReference>
<accession>A0A7R9M244</accession>
<dbReference type="SUPFAM" id="SSF46934">
    <property type="entry name" value="UBA-like"/>
    <property type="match status" value="1"/>
</dbReference>
<keyword evidence="4" id="KW-1185">Reference proteome</keyword>
<dbReference type="EMBL" id="OC919999">
    <property type="protein sequence ID" value="CAD7652121.1"/>
    <property type="molecule type" value="Genomic_DNA"/>
</dbReference>
<dbReference type="Pfam" id="PF22566">
    <property type="entry name" value="UBA_8"/>
    <property type="match status" value="1"/>
</dbReference>
<dbReference type="Proteomes" id="UP000728032">
    <property type="component" value="Unassembled WGS sequence"/>
</dbReference>
<dbReference type="AlphaFoldDB" id="A0A7R9M244"/>
<dbReference type="PANTHER" id="PTHR31993:SF4">
    <property type="entry name" value="UBA-LIKE DOMAIN-CONTAINING PROTEIN"/>
    <property type="match status" value="1"/>
</dbReference>
<comment type="similarity">
    <text evidence="1">Belongs to the UBALD family.</text>
</comment>